<dbReference type="EMBL" id="RQXX01000002">
    <property type="protein sequence ID" value="RVV98946.1"/>
    <property type="molecule type" value="Genomic_DNA"/>
</dbReference>
<evidence type="ECO:0000313" key="2">
    <source>
        <dbReference type="Proteomes" id="UP000285908"/>
    </source>
</evidence>
<sequence>MDADRLARVLARVNSYAWRSGNRVLLSHVRVTARTAQEQLGQDSNGGIDRLCVPSPAPAISCRRASQG</sequence>
<comment type="caution">
    <text evidence="1">The sequence shown here is derived from an EMBL/GenBank/DDBJ whole genome shotgun (WGS) entry which is preliminary data.</text>
</comment>
<reference evidence="1 2" key="1">
    <citation type="submission" date="2018-11" db="EMBL/GenBank/DDBJ databases">
        <title>Mesobaculum littorinae gen. nov., sp. nov., isolated from Littorina scabra that represents a novel genus of the order Rhodobacteraceae.</title>
        <authorList>
            <person name="Li F."/>
        </authorList>
    </citation>
    <scope>NUCLEOTIDE SEQUENCE [LARGE SCALE GENOMIC DNA]</scope>
    <source>
        <strain evidence="1 2">M0103</strain>
    </source>
</reference>
<protein>
    <submittedName>
        <fullName evidence="1">Uncharacterized protein</fullName>
    </submittedName>
</protein>
<keyword evidence="2" id="KW-1185">Reference proteome</keyword>
<proteinExistence type="predicted"/>
<dbReference type="RefSeq" id="WP_127906180.1">
    <property type="nucleotide sequence ID" value="NZ_RQXX01000002.1"/>
</dbReference>
<dbReference type="Proteomes" id="UP000285908">
    <property type="component" value="Unassembled WGS sequence"/>
</dbReference>
<accession>A0A438AJY1</accession>
<gene>
    <name evidence="1" type="ORF">EKE94_08675</name>
</gene>
<dbReference type="AlphaFoldDB" id="A0A438AJY1"/>
<evidence type="ECO:0000313" key="1">
    <source>
        <dbReference type="EMBL" id="RVV98946.1"/>
    </source>
</evidence>
<name>A0A438AJY1_9RHOB</name>
<organism evidence="1 2">
    <name type="scientific">Mesobaculum littorinae</name>
    <dbReference type="NCBI Taxonomy" id="2486419"/>
    <lineage>
        <taxon>Bacteria</taxon>
        <taxon>Pseudomonadati</taxon>
        <taxon>Pseudomonadota</taxon>
        <taxon>Alphaproteobacteria</taxon>
        <taxon>Rhodobacterales</taxon>
        <taxon>Roseobacteraceae</taxon>
        <taxon>Mesobaculum</taxon>
    </lineage>
</organism>